<feature type="non-terminal residue" evidence="1">
    <location>
        <position position="82"/>
    </location>
</feature>
<keyword evidence="2" id="KW-1185">Reference proteome</keyword>
<dbReference type="SUPFAM" id="SSF53383">
    <property type="entry name" value="PLP-dependent transferases"/>
    <property type="match status" value="1"/>
</dbReference>
<reference evidence="1 2" key="1">
    <citation type="submission" date="2021-07" db="EMBL/GenBank/DDBJ databases">
        <title>Paenibacillus radiodurans sp. nov., isolated from the southeastern edge of Tengger Desert.</title>
        <authorList>
            <person name="Zhang G."/>
        </authorList>
    </citation>
    <scope>NUCLEOTIDE SEQUENCE [LARGE SCALE GENOMIC DNA]</scope>
    <source>
        <strain evidence="1 2">CCM 7311</strain>
    </source>
</reference>
<dbReference type="InterPro" id="IPR000653">
    <property type="entry name" value="DegT/StrS_aminotransferase"/>
</dbReference>
<keyword evidence="1" id="KW-0808">Transferase</keyword>
<keyword evidence="1" id="KW-0032">Aminotransferase</keyword>
<evidence type="ECO:0000313" key="2">
    <source>
        <dbReference type="Proteomes" id="UP001519887"/>
    </source>
</evidence>
<dbReference type="GO" id="GO:0008483">
    <property type="term" value="F:transaminase activity"/>
    <property type="evidence" value="ECO:0007669"/>
    <property type="project" value="UniProtKB-KW"/>
</dbReference>
<proteinExistence type="predicted"/>
<organism evidence="1 2">
    <name type="scientific">Paenibacillus sepulcri</name>
    <dbReference type="NCBI Taxonomy" id="359917"/>
    <lineage>
        <taxon>Bacteria</taxon>
        <taxon>Bacillati</taxon>
        <taxon>Bacillota</taxon>
        <taxon>Bacilli</taxon>
        <taxon>Bacillales</taxon>
        <taxon>Paenibacillaceae</taxon>
        <taxon>Paenibacillus</taxon>
    </lineage>
</organism>
<dbReference type="InterPro" id="IPR015421">
    <property type="entry name" value="PyrdxlP-dep_Trfase_major"/>
</dbReference>
<protein>
    <submittedName>
        <fullName evidence="1">DegT/DnrJ/EryC1/StrS family aminotransferase</fullName>
    </submittedName>
</protein>
<comment type="caution">
    <text evidence="1">The sequence shown here is derived from an EMBL/GenBank/DDBJ whole genome shotgun (WGS) entry which is preliminary data.</text>
</comment>
<dbReference type="Pfam" id="PF01041">
    <property type="entry name" value="DegT_DnrJ_EryC1"/>
    <property type="match status" value="1"/>
</dbReference>
<dbReference type="Gene3D" id="3.40.640.10">
    <property type="entry name" value="Type I PLP-dependent aspartate aminotransferase-like (Major domain)"/>
    <property type="match status" value="1"/>
</dbReference>
<dbReference type="EMBL" id="JAHZIK010000140">
    <property type="protein sequence ID" value="MBW7453989.1"/>
    <property type="molecule type" value="Genomic_DNA"/>
</dbReference>
<dbReference type="InterPro" id="IPR015424">
    <property type="entry name" value="PyrdxlP-dep_Trfase"/>
</dbReference>
<name>A0ABS7BZ98_9BACL</name>
<evidence type="ECO:0000313" key="1">
    <source>
        <dbReference type="EMBL" id="MBW7453989.1"/>
    </source>
</evidence>
<accession>A0ABS7BZ98</accession>
<sequence length="82" mass="8915">METLAFNGGSPVRTKPFPEWPIYGEQEERHLLEVLHSGKWGGIGRIKLPEFEEQFAAYHGASHAVTVVNGTIGITIALQAAG</sequence>
<dbReference type="Proteomes" id="UP001519887">
    <property type="component" value="Unassembled WGS sequence"/>
</dbReference>
<gene>
    <name evidence="1" type="ORF">K0U00_08055</name>
</gene>